<reference evidence="13" key="1">
    <citation type="submission" date="2022-07" db="EMBL/GenBank/DDBJ databases">
        <title>Phylogenomic reconstructions and comparative analyses of Kickxellomycotina fungi.</title>
        <authorList>
            <person name="Reynolds N.K."/>
            <person name="Stajich J.E."/>
            <person name="Barry K."/>
            <person name="Grigoriev I.V."/>
            <person name="Crous P."/>
            <person name="Smith M.E."/>
        </authorList>
    </citation>
    <scope>NUCLEOTIDE SEQUENCE</scope>
    <source>
        <strain evidence="13">RSA 1196</strain>
    </source>
</reference>
<evidence type="ECO:0000256" key="8">
    <source>
        <dbReference type="PIRNR" id="PIRNR038994"/>
    </source>
</evidence>
<feature type="binding site" evidence="11">
    <location>
        <position position="135"/>
    </location>
    <ligand>
        <name>Zn(2+)</name>
        <dbReference type="ChEBI" id="CHEBI:29105"/>
    </ligand>
</feature>
<evidence type="ECO:0000256" key="3">
    <source>
        <dbReference type="ARBA" id="ARBA00018029"/>
    </source>
</evidence>
<dbReference type="PANTHER" id="PTHR11113:SF14">
    <property type="entry name" value="N-ACETYLGLUCOSAMINE-6-PHOSPHATE DEACETYLASE"/>
    <property type="match status" value="1"/>
</dbReference>
<dbReference type="AlphaFoldDB" id="A0A9W8ANU7"/>
<dbReference type="SUPFAM" id="SSF51338">
    <property type="entry name" value="Composite domain of metallo-dependent hydrolases"/>
    <property type="match status" value="1"/>
</dbReference>
<dbReference type="GO" id="GO:0046872">
    <property type="term" value="F:metal ion binding"/>
    <property type="evidence" value="ECO:0007669"/>
    <property type="project" value="UniProtKB-KW"/>
</dbReference>
<keyword evidence="5 8" id="KW-0378">Hydrolase</keyword>
<dbReference type="SUPFAM" id="SSF51556">
    <property type="entry name" value="Metallo-dependent hydrolases"/>
    <property type="match status" value="1"/>
</dbReference>
<organism evidence="13 14">
    <name type="scientific">Dispira parvispora</name>
    <dbReference type="NCBI Taxonomy" id="1520584"/>
    <lineage>
        <taxon>Eukaryota</taxon>
        <taxon>Fungi</taxon>
        <taxon>Fungi incertae sedis</taxon>
        <taxon>Zoopagomycota</taxon>
        <taxon>Kickxellomycotina</taxon>
        <taxon>Dimargaritomycetes</taxon>
        <taxon>Dimargaritales</taxon>
        <taxon>Dimargaritaceae</taxon>
        <taxon>Dispira</taxon>
    </lineage>
</organism>
<dbReference type="Pfam" id="PF01979">
    <property type="entry name" value="Amidohydro_1"/>
    <property type="match status" value="1"/>
</dbReference>
<evidence type="ECO:0000256" key="4">
    <source>
        <dbReference type="ARBA" id="ARBA00022723"/>
    </source>
</evidence>
<evidence type="ECO:0000313" key="14">
    <source>
        <dbReference type="Proteomes" id="UP001150925"/>
    </source>
</evidence>
<keyword evidence="14" id="KW-1185">Reference proteome</keyword>
<evidence type="ECO:0000256" key="9">
    <source>
        <dbReference type="PIRSR" id="PIRSR038994-1"/>
    </source>
</evidence>
<dbReference type="EC" id="3.5.1.25" evidence="2 8"/>
<keyword evidence="4 11" id="KW-0479">Metal-binding</keyword>
<feature type="active site" description="Proton donor/acceptor" evidence="9">
    <location>
        <position position="285"/>
    </location>
</feature>
<dbReference type="Gene3D" id="2.30.40.10">
    <property type="entry name" value="Urease, subunit C, domain 1"/>
    <property type="match status" value="1"/>
</dbReference>
<dbReference type="EMBL" id="JANBPY010000890">
    <property type="protein sequence ID" value="KAJ1962980.1"/>
    <property type="molecule type" value="Genomic_DNA"/>
</dbReference>
<comment type="caution">
    <text evidence="13">The sequence shown here is derived from an EMBL/GenBank/DDBJ whole genome shotgun (WGS) entry which is preliminary data.</text>
</comment>
<feature type="binding site" evidence="10">
    <location>
        <begin position="319"/>
        <end position="321"/>
    </location>
    <ligand>
        <name>substrate</name>
    </ligand>
</feature>
<comment type="catalytic activity">
    <reaction evidence="7 8">
        <text>N-acetyl-D-glucosamine 6-phosphate + H2O = D-glucosamine 6-phosphate + acetate</text>
        <dbReference type="Rhea" id="RHEA:22936"/>
        <dbReference type="ChEBI" id="CHEBI:15377"/>
        <dbReference type="ChEBI" id="CHEBI:30089"/>
        <dbReference type="ChEBI" id="CHEBI:57513"/>
        <dbReference type="ChEBI" id="CHEBI:58725"/>
        <dbReference type="EC" id="3.5.1.25"/>
    </reaction>
</comment>
<evidence type="ECO:0000259" key="12">
    <source>
        <dbReference type="Pfam" id="PF01979"/>
    </source>
</evidence>
<dbReference type="PANTHER" id="PTHR11113">
    <property type="entry name" value="N-ACETYLGLUCOSAMINE-6-PHOSPHATE DEACETYLASE"/>
    <property type="match status" value="1"/>
</dbReference>
<feature type="binding site" evidence="10">
    <location>
        <begin position="229"/>
        <end position="230"/>
    </location>
    <ligand>
        <name>substrate</name>
    </ligand>
</feature>
<proteinExistence type="inferred from homology"/>
<dbReference type="PIRSF" id="PIRSF038994">
    <property type="entry name" value="NagA"/>
    <property type="match status" value="1"/>
</dbReference>
<dbReference type="InterPro" id="IPR003764">
    <property type="entry name" value="GlcNAc_6-P_deAcase"/>
</dbReference>
<evidence type="ECO:0000256" key="10">
    <source>
        <dbReference type="PIRSR" id="PIRSR038994-2"/>
    </source>
</evidence>
<dbReference type="GO" id="GO:0008448">
    <property type="term" value="F:N-acetylglucosamine-6-phosphate deacetylase activity"/>
    <property type="evidence" value="ECO:0007669"/>
    <property type="project" value="UniProtKB-UniRule"/>
</dbReference>
<feature type="binding site" evidence="10">
    <location>
        <position position="263"/>
    </location>
    <ligand>
        <name>substrate</name>
    </ligand>
</feature>
<protein>
    <recommendedName>
        <fullName evidence="3 8">N-acetylglucosamine-6-phosphate deacetylase</fullName>
        <ecNumber evidence="2 8">3.5.1.25</ecNumber>
    </recommendedName>
</protein>
<dbReference type="InterPro" id="IPR011059">
    <property type="entry name" value="Metal-dep_hydrolase_composite"/>
</dbReference>
<gene>
    <name evidence="13" type="primary">NAG2</name>
    <name evidence="13" type="ORF">IWQ62_003361</name>
</gene>
<feature type="domain" description="Amidohydrolase-related" evidence="12">
    <location>
        <begin position="53"/>
        <end position="392"/>
    </location>
</feature>
<name>A0A9W8ANU7_9FUNG</name>
<dbReference type="OrthoDB" id="10264777at2759"/>
<keyword evidence="6 8" id="KW-0119">Carbohydrate metabolism</keyword>
<dbReference type="NCBIfam" id="TIGR00221">
    <property type="entry name" value="nagA"/>
    <property type="match status" value="1"/>
</dbReference>
<dbReference type="CDD" id="cd00854">
    <property type="entry name" value="NagA"/>
    <property type="match status" value="1"/>
</dbReference>
<evidence type="ECO:0000256" key="5">
    <source>
        <dbReference type="ARBA" id="ARBA00022801"/>
    </source>
</evidence>
<feature type="binding site" evidence="10">
    <location>
        <position position="146"/>
    </location>
    <ligand>
        <name>substrate</name>
    </ligand>
</feature>
<evidence type="ECO:0000256" key="2">
    <source>
        <dbReference type="ARBA" id="ARBA00011899"/>
    </source>
</evidence>
<dbReference type="Gene3D" id="3.20.20.140">
    <property type="entry name" value="Metal-dependent hydrolases"/>
    <property type="match status" value="1"/>
</dbReference>
<feature type="binding site" evidence="10">
    <location>
        <position position="237"/>
    </location>
    <ligand>
        <name>substrate</name>
    </ligand>
</feature>
<dbReference type="InterPro" id="IPR006680">
    <property type="entry name" value="Amidohydro-rel"/>
</dbReference>
<dbReference type="GO" id="GO:0006046">
    <property type="term" value="P:N-acetylglucosamine catabolic process"/>
    <property type="evidence" value="ECO:0007669"/>
    <property type="project" value="TreeGrafter"/>
</dbReference>
<evidence type="ECO:0000313" key="13">
    <source>
        <dbReference type="EMBL" id="KAJ1962980.1"/>
    </source>
</evidence>
<evidence type="ECO:0000256" key="11">
    <source>
        <dbReference type="PIRSR" id="PIRSR038994-3"/>
    </source>
</evidence>
<feature type="binding site" evidence="11">
    <location>
        <position position="205"/>
    </location>
    <ligand>
        <name>Zn(2+)</name>
        <dbReference type="ChEBI" id="CHEBI:29105"/>
    </ligand>
</feature>
<comment type="similarity">
    <text evidence="1 8">Belongs to the metallo-dependent hydrolases superfamily. NagA family.</text>
</comment>
<dbReference type="Proteomes" id="UP001150925">
    <property type="component" value="Unassembled WGS sequence"/>
</dbReference>
<feature type="binding site" evidence="11">
    <location>
        <position position="226"/>
    </location>
    <ligand>
        <name>Zn(2+)</name>
        <dbReference type="ChEBI" id="CHEBI:29105"/>
    </ligand>
</feature>
<sequence>MLTKIYNGRILRNHRLVENDTLWIEDGKIKDGAEVFWGERRLPDREIDARGSIVCPGFIDLQINGAFGFDFSEPSPTYTNELTRVSRGLLKHGCTAFCPTLVSSRPDVYHQLLPLLGPRPGSLTNGAEILGAHVEGPFICPEKRGAHETATLRTASAGIKDIKACYGEEGLNQAVKIITVAPEMPGVLGCIPDLVKMGIVVSEGHSNATTDQAEEAVRQGARLMTHLYNAMPQFHHRDPGLVGLLGSSVYPRPYYGIICDGVHVHPNSVKVAYDAHPQGAIVVTDAMAALGLETGIYTLGKIQVEKLADRVNVAGTDTLAGNVYTIQGSVRNFLKFTGCTVEEALEAATLHPAQALGIAHRKGTLQPGSDADILFLSDDLSIQRLFIAGDEVDMD</sequence>
<evidence type="ECO:0000256" key="6">
    <source>
        <dbReference type="ARBA" id="ARBA00023277"/>
    </source>
</evidence>
<dbReference type="InterPro" id="IPR032466">
    <property type="entry name" value="Metal_Hydrolase"/>
</dbReference>
<accession>A0A9W8ANU7</accession>
<comment type="cofactor">
    <cofactor evidence="11">
        <name>a divalent metal cation</name>
        <dbReference type="ChEBI" id="CHEBI:60240"/>
    </cofactor>
    <text evidence="11">Binds 1 divalent metal cation per subunit.</text>
</comment>
<dbReference type="FunFam" id="3.20.20.140:FF:000065">
    <property type="entry name" value="N-acetylglucosamine-6-phosphate deacetylase"/>
    <property type="match status" value="1"/>
</dbReference>
<evidence type="ECO:0000256" key="1">
    <source>
        <dbReference type="ARBA" id="ARBA00010716"/>
    </source>
</evidence>
<evidence type="ECO:0000256" key="7">
    <source>
        <dbReference type="ARBA" id="ARBA00047647"/>
    </source>
</evidence>